<dbReference type="Pfam" id="PF20150">
    <property type="entry name" value="2EXR"/>
    <property type="match status" value="1"/>
</dbReference>
<evidence type="ECO:0000313" key="2">
    <source>
        <dbReference type="EMBL" id="QKX54944.1"/>
    </source>
</evidence>
<dbReference type="EMBL" id="CP055898">
    <property type="protein sequence ID" value="QKX54944.1"/>
    <property type="molecule type" value="Genomic_DNA"/>
</dbReference>
<evidence type="ECO:0000259" key="1">
    <source>
        <dbReference type="Pfam" id="PF20150"/>
    </source>
</evidence>
<evidence type="ECO:0000313" key="3">
    <source>
        <dbReference type="Proteomes" id="UP000509510"/>
    </source>
</evidence>
<protein>
    <recommendedName>
        <fullName evidence="1">2EXR domain-containing protein</fullName>
    </recommendedName>
</protein>
<dbReference type="RefSeq" id="XP_035341123.1">
    <property type="nucleotide sequence ID" value="XM_035485230.1"/>
</dbReference>
<feature type="domain" description="2EXR" evidence="1">
    <location>
        <begin position="16"/>
        <end position="159"/>
    </location>
</feature>
<dbReference type="OrthoDB" id="5061036at2759"/>
<keyword evidence="3" id="KW-1185">Reference proteome</keyword>
<dbReference type="AlphaFoldDB" id="A0A7H8QM34"/>
<accession>A0A7H8QM34</accession>
<dbReference type="InterPro" id="IPR045518">
    <property type="entry name" value="2EXR"/>
</dbReference>
<gene>
    <name evidence="2" type="ORF">TRUGW13939_02034</name>
</gene>
<sequence length="362" mass="41577">MSTTDKHSKPPIHPQFSLFRKLPLELRLEVWQHALNNTTVERIINVAVYNRLFVTFHCCWTTGGNFCGKHGFCIKRYHSGLSRDISDCMTDGYFAVTNRFPDPQTSESESGMLNISLACHEARNVVIRRYPKLLRIYRGKWHPGIESRLVRCCPATDILLISAVPDFSSSNPDEDLPSSDFFFQRHQDYLDRIFPRDDSLFMAFRDVVSSFQHVAFYYLGIFGSESTSENTSGDESRSKVDAPTKMVDLHSSTDFHALLFYFGSLKQLIAWPDPQYWPEVRENAVIVSDMNDKSFPGVRRYGPIYNMIGSLRDLMSDYNESVETHNNHFAEDDEHWTVRAKPLERVGCYAASSWLVGHGTEI</sequence>
<dbReference type="GeneID" id="55989544"/>
<name>A0A7H8QM34_TALRU</name>
<organism evidence="2 3">
    <name type="scientific">Talaromyces rugulosus</name>
    <name type="common">Penicillium rugulosum</name>
    <dbReference type="NCBI Taxonomy" id="121627"/>
    <lineage>
        <taxon>Eukaryota</taxon>
        <taxon>Fungi</taxon>
        <taxon>Dikarya</taxon>
        <taxon>Ascomycota</taxon>
        <taxon>Pezizomycotina</taxon>
        <taxon>Eurotiomycetes</taxon>
        <taxon>Eurotiomycetidae</taxon>
        <taxon>Eurotiales</taxon>
        <taxon>Trichocomaceae</taxon>
        <taxon>Talaromyces</taxon>
        <taxon>Talaromyces sect. Islandici</taxon>
    </lineage>
</organism>
<dbReference type="KEGG" id="trg:TRUGW13939_02034"/>
<dbReference type="Proteomes" id="UP000509510">
    <property type="component" value="Chromosome I"/>
</dbReference>
<reference evidence="3" key="1">
    <citation type="submission" date="2020-06" db="EMBL/GenBank/DDBJ databases">
        <title>A chromosome-scale genome assembly of Talaromyces rugulosus W13939.</title>
        <authorList>
            <person name="Wang B."/>
            <person name="Guo L."/>
            <person name="Ye K."/>
            <person name="Wang L."/>
        </authorList>
    </citation>
    <scope>NUCLEOTIDE SEQUENCE [LARGE SCALE GENOMIC DNA]</scope>
    <source>
        <strain evidence="3">W13939</strain>
    </source>
</reference>
<proteinExistence type="predicted"/>